<dbReference type="Gene3D" id="2.60.40.420">
    <property type="entry name" value="Cupredoxins - blue copper proteins"/>
    <property type="match status" value="3"/>
</dbReference>
<dbReference type="PROSITE" id="PS50206">
    <property type="entry name" value="RHODANESE_3"/>
    <property type="match status" value="1"/>
</dbReference>
<dbReference type="Proteomes" id="UP001141552">
    <property type="component" value="Unassembled WGS sequence"/>
</dbReference>
<evidence type="ECO:0000256" key="1">
    <source>
        <dbReference type="ARBA" id="ARBA00001935"/>
    </source>
</evidence>
<evidence type="ECO:0000256" key="3">
    <source>
        <dbReference type="ARBA" id="ARBA00010609"/>
    </source>
</evidence>
<dbReference type="OrthoDB" id="262547at2759"/>
<dbReference type="Pfam" id="PF07732">
    <property type="entry name" value="Cu-oxidase_3"/>
    <property type="match status" value="1"/>
</dbReference>
<dbReference type="GO" id="GO:0016491">
    <property type="term" value="F:oxidoreductase activity"/>
    <property type="evidence" value="ECO:0007669"/>
    <property type="project" value="UniProtKB-KW"/>
</dbReference>
<evidence type="ECO:0000256" key="5">
    <source>
        <dbReference type="ARBA" id="ARBA00022729"/>
    </source>
</evidence>
<evidence type="ECO:0000256" key="9">
    <source>
        <dbReference type="ARBA" id="ARBA00023136"/>
    </source>
</evidence>
<dbReference type="CDD" id="cd13844">
    <property type="entry name" value="CuRO_1_BOD_CotA_like"/>
    <property type="match status" value="1"/>
</dbReference>
<evidence type="ECO:0000256" key="6">
    <source>
        <dbReference type="ARBA" id="ARBA00022824"/>
    </source>
</evidence>
<dbReference type="CDD" id="cd13891">
    <property type="entry name" value="CuRO_3_CotA_like"/>
    <property type="match status" value="1"/>
</dbReference>
<keyword evidence="4" id="KW-0479">Metal-binding</keyword>
<comment type="cofactor">
    <cofactor evidence="1">
        <name>Cu cation</name>
        <dbReference type="ChEBI" id="CHEBI:23378"/>
    </cofactor>
</comment>
<evidence type="ECO:0000259" key="12">
    <source>
        <dbReference type="PROSITE" id="PS50206"/>
    </source>
</evidence>
<feature type="chain" id="PRO_5040419876" evidence="11">
    <location>
        <begin position="24"/>
        <end position="575"/>
    </location>
</feature>
<evidence type="ECO:0000256" key="8">
    <source>
        <dbReference type="ARBA" id="ARBA00023008"/>
    </source>
</evidence>
<evidence type="ECO:0000313" key="13">
    <source>
        <dbReference type="EMBL" id="KAJ4836073.1"/>
    </source>
</evidence>
<dbReference type="GO" id="GO:0005789">
    <property type="term" value="C:endoplasmic reticulum membrane"/>
    <property type="evidence" value="ECO:0007669"/>
    <property type="project" value="UniProtKB-SubCell"/>
</dbReference>
<dbReference type="CDD" id="cd13868">
    <property type="entry name" value="CuRO_2_CotA_like"/>
    <property type="match status" value="1"/>
</dbReference>
<evidence type="ECO:0000256" key="4">
    <source>
        <dbReference type="ARBA" id="ARBA00022723"/>
    </source>
</evidence>
<dbReference type="InterPro" id="IPR052152">
    <property type="entry name" value="LPR1/LPR2"/>
</dbReference>
<feature type="domain" description="Rhodanese" evidence="12">
    <location>
        <begin position="138"/>
        <end position="161"/>
    </location>
</feature>
<evidence type="ECO:0000256" key="11">
    <source>
        <dbReference type="SAM" id="SignalP"/>
    </source>
</evidence>
<dbReference type="InterPro" id="IPR011706">
    <property type="entry name" value="Cu-oxidase_C"/>
</dbReference>
<reference evidence="13" key="1">
    <citation type="submission" date="2022-02" db="EMBL/GenBank/DDBJ databases">
        <authorList>
            <person name="Henning P.M."/>
            <person name="McCubbin A.G."/>
            <person name="Shore J.S."/>
        </authorList>
    </citation>
    <scope>NUCLEOTIDE SEQUENCE</scope>
    <source>
        <strain evidence="13">F60SS</strain>
        <tissue evidence="13">Leaves</tissue>
    </source>
</reference>
<comment type="similarity">
    <text evidence="3">Belongs to the multicopper oxidase family.</text>
</comment>
<dbReference type="InterPro" id="IPR008972">
    <property type="entry name" value="Cupredoxin"/>
</dbReference>
<keyword evidence="7" id="KW-0560">Oxidoreductase</keyword>
<dbReference type="PANTHER" id="PTHR48461">
    <property type="entry name" value="MULTICOPPER OXIDASE LPR1-LIKE"/>
    <property type="match status" value="1"/>
</dbReference>
<proteinExistence type="inferred from homology"/>
<keyword evidence="10" id="KW-0325">Glycoprotein</keyword>
<dbReference type="FunFam" id="2.60.40.420:FF:000081">
    <property type="entry name" value="Spore coat protein A"/>
    <property type="match status" value="1"/>
</dbReference>
<keyword evidence="6" id="KW-0256">Endoplasmic reticulum</keyword>
<accession>A0A9Q0FQV0</accession>
<protein>
    <submittedName>
        <fullName evidence="13">Multicopper oxidase lpr2</fullName>
    </submittedName>
</protein>
<evidence type="ECO:0000256" key="7">
    <source>
        <dbReference type="ARBA" id="ARBA00023002"/>
    </source>
</evidence>
<feature type="signal peptide" evidence="11">
    <location>
        <begin position="1"/>
        <end position="23"/>
    </location>
</feature>
<dbReference type="AlphaFoldDB" id="A0A9Q0FQV0"/>
<dbReference type="PANTHER" id="PTHR48461:SF1">
    <property type="entry name" value="MULTICOPPER OXIDASE LPR1-LIKE"/>
    <property type="match status" value="1"/>
</dbReference>
<keyword evidence="8" id="KW-0186">Copper</keyword>
<organism evidence="13 14">
    <name type="scientific">Turnera subulata</name>
    <dbReference type="NCBI Taxonomy" id="218843"/>
    <lineage>
        <taxon>Eukaryota</taxon>
        <taxon>Viridiplantae</taxon>
        <taxon>Streptophyta</taxon>
        <taxon>Embryophyta</taxon>
        <taxon>Tracheophyta</taxon>
        <taxon>Spermatophyta</taxon>
        <taxon>Magnoliopsida</taxon>
        <taxon>eudicotyledons</taxon>
        <taxon>Gunneridae</taxon>
        <taxon>Pentapetalae</taxon>
        <taxon>rosids</taxon>
        <taxon>fabids</taxon>
        <taxon>Malpighiales</taxon>
        <taxon>Passifloraceae</taxon>
        <taxon>Turnera</taxon>
    </lineage>
</organism>
<gene>
    <name evidence="13" type="primary">LPR2_1</name>
    <name evidence="13" type="ORF">Tsubulata_008979</name>
</gene>
<dbReference type="SUPFAM" id="SSF49503">
    <property type="entry name" value="Cupredoxins"/>
    <property type="match status" value="3"/>
</dbReference>
<dbReference type="GO" id="GO:0005507">
    <property type="term" value="F:copper ion binding"/>
    <property type="evidence" value="ECO:0007669"/>
    <property type="project" value="InterPro"/>
</dbReference>
<keyword evidence="14" id="KW-1185">Reference proteome</keyword>
<dbReference type="Pfam" id="PF00394">
    <property type="entry name" value="Cu-oxidase"/>
    <property type="match status" value="1"/>
</dbReference>
<dbReference type="InterPro" id="IPR001117">
    <property type="entry name" value="Cu-oxidase_2nd"/>
</dbReference>
<comment type="subcellular location">
    <subcellularLocation>
        <location evidence="2">Endoplasmic reticulum membrane</location>
        <topology evidence="2">Peripheral membrane protein</topology>
    </subcellularLocation>
</comment>
<name>A0A9Q0FQV0_9ROSI</name>
<comment type="caution">
    <text evidence="13">The sequence shown here is derived from an EMBL/GenBank/DDBJ whole genome shotgun (WGS) entry which is preliminary data.</text>
</comment>
<keyword evidence="9" id="KW-0472">Membrane</keyword>
<evidence type="ECO:0000313" key="14">
    <source>
        <dbReference type="Proteomes" id="UP001141552"/>
    </source>
</evidence>
<dbReference type="EMBL" id="JAKUCV010004237">
    <property type="protein sequence ID" value="KAJ4836073.1"/>
    <property type="molecule type" value="Genomic_DNA"/>
</dbReference>
<sequence>MEKKLFLHILCFALLWLLNSTMAQVQVINASSLAQFVDKLPDMPKIQAYGVVNGTFRPLSNPLKIGLYSKNWKFHRDIPPTPVFALGTCSQDATVPGPTIEAIHGIDTYIQWENHLPAQHILPWDPTIPTAIPKSKIGVPTVVHLHGGIDEVKSDGYGLAWFTNGFSETGPNWVQKVYHYHNLQQPGNCWYHDHTLGLTRVNLLAGMIGSYIIRQPEVEAPLRLPSGGEFDRVLFVFDRNFYTNGSLYMNPVGNNPSIHPQWSPEYFGDVIVVNGKAWPTLTVRRRKYRFRIINASNARFFNFFFTNGLPFVHVGSDSAYIDSPVSSDSLLLGPAEIADVVVDFSKSTTSTTILANDANYPYPTGNPVNQANGNVMKFIIKSQQEPDPSVIPATLIKYPVADPSIAAQTRYITLDEYTSSTGEPTHLYINGVPLSAPVTETPKVGTSEVWYVINLTGDNHPFHIHLALFKVLDQTALVNQTEFQACMNVTNDAVKCRLENYAVGGKLDVVAQEKGWKNVYKMQPGYVTKILVRFAYINSDKPYPFDATEEPGYVYHCHILDHEDNEMMRPLKPVA</sequence>
<keyword evidence="5 11" id="KW-0732">Signal</keyword>
<dbReference type="InterPro" id="IPR001763">
    <property type="entry name" value="Rhodanese-like_dom"/>
</dbReference>
<dbReference type="Pfam" id="PF07731">
    <property type="entry name" value="Cu-oxidase_2"/>
    <property type="match status" value="1"/>
</dbReference>
<dbReference type="InterPro" id="IPR011707">
    <property type="entry name" value="Cu-oxidase-like_N"/>
</dbReference>
<reference evidence="13" key="2">
    <citation type="journal article" date="2023" name="Plants (Basel)">
        <title>Annotation of the Turnera subulata (Passifloraceae) Draft Genome Reveals the S-Locus Evolved after the Divergence of Turneroideae from Passifloroideae in a Stepwise Manner.</title>
        <authorList>
            <person name="Henning P.M."/>
            <person name="Roalson E.H."/>
            <person name="Mir W."/>
            <person name="McCubbin A.G."/>
            <person name="Shore J.S."/>
        </authorList>
    </citation>
    <scope>NUCLEOTIDE SEQUENCE</scope>
    <source>
        <strain evidence="13">F60SS</strain>
    </source>
</reference>
<evidence type="ECO:0000256" key="10">
    <source>
        <dbReference type="ARBA" id="ARBA00023180"/>
    </source>
</evidence>
<evidence type="ECO:0000256" key="2">
    <source>
        <dbReference type="ARBA" id="ARBA00004406"/>
    </source>
</evidence>
<dbReference type="GO" id="GO:0016036">
    <property type="term" value="P:cellular response to phosphate starvation"/>
    <property type="evidence" value="ECO:0007669"/>
    <property type="project" value="InterPro"/>
</dbReference>